<name>D0MFG4_RHOM4</name>
<dbReference type="SUPFAM" id="SSF52091">
    <property type="entry name" value="SpoIIaa-like"/>
    <property type="match status" value="1"/>
</dbReference>
<keyword evidence="5" id="KW-1185">Reference proteome</keyword>
<dbReference type="Proteomes" id="UP000002221">
    <property type="component" value="Chromosome"/>
</dbReference>
<dbReference type="OrthoDB" id="1493620at2"/>
<dbReference type="EMBL" id="CP001807">
    <property type="protein sequence ID" value="ACY47491.1"/>
    <property type="molecule type" value="Genomic_DNA"/>
</dbReference>
<sequence>MHNPSVMSFSVEPLNAETVVIRVGKALDFRNAAEFKAICQEQVQNGVRNFILDFSETGILDSTGLGAIFSLYRQVSPRNGQVVFASVSRPVQVVVQLTRTYKVFRQFPTVEAAQEALQQT</sequence>
<dbReference type="AlphaFoldDB" id="D0MFG4"/>
<evidence type="ECO:0000256" key="2">
    <source>
        <dbReference type="RuleBase" id="RU003749"/>
    </source>
</evidence>
<dbReference type="InterPro" id="IPR036513">
    <property type="entry name" value="STAS_dom_sf"/>
</dbReference>
<evidence type="ECO:0000256" key="1">
    <source>
        <dbReference type="ARBA" id="ARBA00009013"/>
    </source>
</evidence>
<protein>
    <recommendedName>
        <fullName evidence="2">Anti-sigma factor antagonist</fullName>
    </recommendedName>
</protein>
<dbReference type="Gene3D" id="3.30.750.24">
    <property type="entry name" value="STAS domain"/>
    <property type="match status" value="1"/>
</dbReference>
<dbReference type="STRING" id="518766.Rmar_0591"/>
<dbReference type="NCBIfam" id="TIGR00377">
    <property type="entry name" value="ant_ant_sig"/>
    <property type="match status" value="1"/>
</dbReference>
<evidence type="ECO:0000313" key="4">
    <source>
        <dbReference type="EMBL" id="ACY47491.1"/>
    </source>
</evidence>
<gene>
    <name evidence="4" type="ordered locus">Rmar_0591</name>
</gene>
<evidence type="ECO:0000313" key="5">
    <source>
        <dbReference type="Proteomes" id="UP000002221"/>
    </source>
</evidence>
<dbReference type="PROSITE" id="PS50801">
    <property type="entry name" value="STAS"/>
    <property type="match status" value="1"/>
</dbReference>
<dbReference type="HOGENOM" id="CLU_115403_6_4_10"/>
<dbReference type="InterPro" id="IPR003658">
    <property type="entry name" value="Anti-sigma_ant"/>
</dbReference>
<feature type="domain" description="STAS" evidence="3">
    <location>
        <begin position="19"/>
        <end position="120"/>
    </location>
</feature>
<dbReference type="PANTHER" id="PTHR33495">
    <property type="entry name" value="ANTI-SIGMA FACTOR ANTAGONIST TM_1081-RELATED-RELATED"/>
    <property type="match status" value="1"/>
</dbReference>
<reference evidence="4 5" key="1">
    <citation type="journal article" date="2009" name="Stand. Genomic Sci.">
        <title>Complete genome sequence of Rhodothermus marinus type strain (R-10).</title>
        <authorList>
            <person name="Nolan M."/>
            <person name="Tindall B.J."/>
            <person name="Pomrenke H."/>
            <person name="Lapidus A."/>
            <person name="Copeland A."/>
            <person name="Glavina Del Rio T."/>
            <person name="Lucas S."/>
            <person name="Chen F."/>
            <person name="Tice H."/>
            <person name="Cheng J.F."/>
            <person name="Saunders E."/>
            <person name="Han C."/>
            <person name="Bruce D."/>
            <person name="Goodwin L."/>
            <person name="Chain P."/>
            <person name="Pitluck S."/>
            <person name="Ovchinikova G."/>
            <person name="Pati A."/>
            <person name="Ivanova N."/>
            <person name="Mavromatis K."/>
            <person name="Chen A."/>
            <person name="Palaniappan K."/>
            <person name="Land M."/>
            <person name="Hauser L."/>
            <person name="Chang Y.J."/>
            <person name="Jeffries C.D."/>
            <person name="Brettin T."/>
            <person name="Goker M."/>
            <person name="Bristow J."/>
            <person name="Eisen J.A."/>
            <person name="Markowitz V."/>
            <person name="Hugenholtz P."/>
            <person name="Kyrpides N.C."/>
            <person name="Klenk H.P."/>
            <person name="Detter J.C."/>
        </authorList>
    </citation>
    <scope>NUCLEOTIDE SEQUENCE [LARGE SCALE GENOMIC DNA]</scope>
    <source>
        <strain evidence="5">ATCC 43812 / DSM 4252 / R-10</strain>
    </source>
</reference>
<dbReference type="GO" id="GO:0043856">
    <property type="term" value="F:anti-sigma factor antagonist activity"/>
    <property type="evidence" value="ECO:0007669"/>
    <property type="project" value="InterPro"/>
</dbReference>
<comment type="similarity">
    <text evidence="1 2">Belongs to the anti-sigma-factor antagonist family.</text>
</comment>
<dbReference type="Pfam" id="PF01740">
    <property type="entry name" value="STAS"/>
    <property type="match status" value="1"/>
</dbReference>
<proteinExistence type="inferred from homology"/>
<dbReference type="CDD" id="cd07043">
    <property type="entry name" value="STAS_anti-anti-sigma_factors"/>
    <property type="match status" value="1"/>
</dbReference>
<dbReference type="eggNOG" id="COG1366">
    <property type="taxonomic scope" value="Bacteria"/>
</dbReference>
<organism evidence="4 5">
    <name type="scientific">Rhodothermus marinus (strain ATCC 43812 / DSM 4252 / R-10)</name>
    <name type="common">Rhodothermus obamensis</name>
    <dbReference type="NCBI Taxonomy" id="518766"/>
    <lineage>
        <taxon>Bacteria</taxon>
        <taxon>Pseudomonadati</taxon>
        <taxon>Rhodothermota</taxon>
        <taxon>Rhodothermia</taxon>
        <taxon>Rhodothermales</taxon>
        <taxon>Rhodothermaceae</taxon>
        <taxon>Rhodothermus</taxon>
    </lineage>
</organism>
<dbReference type="KEGG" id="rmr:Rmar_0591"/>
<evidence type="ECO:0000259" key="3">
    <source>
        <dbReference type="PROSITE" id="PS50801"/>
    </source>
</evidence>
<dbReference type="InterPro" id="IPR002645">
    <property type="entry name" value="STAS_dom"/>
</dbReference>
<accession>D0MFG4</accession>